<feature type="repeat" description="WD" evidence="3">
    <location>
        <begin position="1100"/>
        <end position="1141"/>
    </location>
</feature>
<feature type="repeat" description="WD" evidence="3">
    <location>
        <begin position="758"/>
        <end position="799"/>
    </location>
</feature>
<keyword evidence="2" id="KW-0677">Repeat</keyword>
<feature type="repeat" description="WD" evidence="3">
    <location>
        <begin position="842"/>
        <end position="883"/>
    </location>
</feature>
<dbReference type="SUPFAM" id="SSF47413">
    <property type="entry name" value="lambda repressor-like DNA-binding domains"/>
    <property type="match status" value="1"/>
</dbReference>
<dbReference type="SUPFAM" id="SSF50998">
    <property type="entry name" value="Quinoprotein alcohol dehydrogenase-like"/>
    <property type="match status" value="1"/>
</dbReference>
<dbReference type="SMART" id="SM00320">
    <property type="entry name" value="WD40"/>
    <property type="match status" value="14"/>
</dbReference>
<dbReference type="PROSITE" id="PS50082">
    <property type="entry name" value="WD_REPEATS_2"/>
    <property type="match status" value="11"/>
</dbReference>
<dbReference type="PANTHER" id="PTHR19848">
    <property type="entry name" value="WD40 REPEAT PROTEIN"/>
    <property type="match status" value="1"/>
</dbReference>
<dbReference type="CDD" id="cd00093">
    <property type="entry name" value="HTH_XRE"/>
    <property type="match status" value="1"/>
</dbReference>
<dbReference type="Pfam" id="PF00931">
    <property type="entry name" value="NB-ARC"/>
    <property type="match status" value="1"/>
</dbReference>
<dbReference type="GO" id="GO:0043531">
    <property type="term" value="F:ADP binding"/>
    <property type="evidence" value="ECO:0007669"/>
    <property type="project" value="InterPro"/>
</dbReference>
<feature type="domain" description="HTH cro/C1-type" evidence="4">
    <location>
        <begin position="17"/>
        <end position="59"/>
    </location>
</feature>
<dbReference type="InterPro" id="IPR001387">
    <property type="entry name" value="Cro/C1-type_HTH"/>
</dbReference>
<dbReference type="Gene3D" id="2.130.10.10">
    <property type="entry name" value="YVTN repeat-like/Quinoprotein amine dehydrogenase"/>
    <property type="match status" value="5"/>
</dbReference>
<evidence type="ECO:0000313" key="6">
    <source>
        <dbReference type="Proteomes" id="UP000612362"/>
    </source>
</evidence>
<dbReference type="SUPFAM" id="SSF52540">
    <property type="entry name" value="P-loop containing nucleoside triphosphate hydrolases"/>
    <property type="match status" value="1"/>
</dbReference>
<keyword evidence="6" id="KW-1185">Reference proteome</keyword>
<feature type="repeat" description="WD" evidence="3">
    <location>
        <begin position="1142"/>
        <end position="1183"/>
    </location>
</feature>
<dbReference type="InterPro" id="IPR002182">
    <property type="entry name" value="NB-ARC"/>
</dbReference>
<accession>A0A8J3I137</accession>
<feature type="repeat" description="WD" evidence="3">
    <location>
        <begin position="884"/>
        <end position="918"/>
    </location>
</feature>
<protein>
    <recommendedName>
        <fullName evidence="4">HTH cro/C1-type domain-containing protein</fullName>
    </recommendedName>
</protein>
<evidence type="ECO:0000259" key="4">
    <source>
        <dbReference type="PROSITE" id="PS50943"/>
    </source>
</evidence>
<feature type="repeat" description="WD" evidence="3">
    <location>
        <begin position="1013"/>
        <end position="1054"/>
    </location>
</feature>
<name>A0A8J3I137_9CHLR</name>
<dbReference type="InterPro" id="IPR015943">
    <property type="entry name" value="WD40/YVTN_repeat-like_dom_sf"/>
</dbReference>
<dbReference type="InterPro" id="IPR036322">
    <property type="entry name" value="WD40_repeat_dom_sf"/>
</dbReference>
<dbReference type="PROSITE" id="PS50294">
    <property type="entry name" value="WD_REPEATS_REGION"/>
    <property type="match status" value="11"/>
</dbReference>
<evidence type="ECO:0000256" key="2">
    <source>
        <dbReference type="ARBA" id="ARBA00022737"/>
    </source>
</evidence>
<reference evidence="5" key="1">
    <citation type="submission" date="2020-10" db="EMBL/GenBank/DDBJ databases">
        <title>Taxonomic study of unclassified bacteria belonging to the class Ktedonobacteria.</title>
        <authorList>
            <person name="Yabe S."/>
            <person name="Wang C.M."/>
            <person name="Zheng Y."/>
            <person name="Sakai Y."/>
            <person name="Cavaletti L."/>
            <person name="Monciardini P."/>
            <person name="Donadio S."/>
        </authorList>
    </citation>
    <scope>NUCLEOTIDE SEQUENCE</scope>
    <source>
        <strain evidence="5">SOSP1-1</strain>
    </source>
</reference>
<evidence type="ECO:0000256" key="1">
    <source>
        <dbReference type="ARBA" id="ARBA00022574"/>
    </source>
</evidence>
<dbReference type="PROSITE" id="PS00678">
    <property type="entry name" value="WD_REPEATS_1"/>
    <property type="match status" value="6"/>
</dbReference>
<dbReference type="Proteomes" id="UP000612362">
    <property type="component" value="Unassembled WGS sequence"/>
</dbReference>
<sequence>MKGSSYRERDYSFGQVMLTLRTKLALTQAELADQLGVRRRAVIAWEGGLTYPSVDHLKRFVVLAIQRQIWPAEREAEETRALWQSAHQKALLDEAWLREHLSHIQARPASQLNEEISVAANAPVSLSKGTSRVDWGEALAVTNFYGRAWELDLLSTWVVDERCQVVSVLGQGGIGKSALATKVMHRVAERFEVVIWRSLRDVPSCEALLDSCLQVLAPQALSDTSMSPEKRQDLLLGCLRTRRVLLVYDNLESFLEDGEDSGSMRAGYEGFSRVLRRVATTEHQSCLLLTSREKPDDLVPMEGNQSPVRALRLARLDREASQQLLEEKGVTGTTAEQEQLIEAYAGNPLALKIVAQAIVELFDGHIAPFLEQGEVVFGGIRQLLREQYARLSAIEQSVLLWLAMLREPVSLEELLVLFATPLPRATILKAVVALLNRSLIERGLRPGSVALQSVVLEYATAQLIEETSGEIQQGQFVRLIEQSLTLARFPAHVRQTQVRLIVVPLLLELRSVYPKRTELEDQLLSLLKQLRTRANYAQGYGPANVLALLKEQRGHLRGLDLSHLLIRGAYLQGIEMQDTTISGATLQECAWTSTFGSVWSVAINHDGQYQAAGSRRGEICVWDKQTLHRVWRAHSDIIRSLSFSPDGSFLASGSYDGMVNVWEVEHGALLWSGSHTANITGLAFSPDGSLLASGGIDATVQLWDGKTGALLETLPHLHAVFALAWSPDGNLLASFGFDGQIRLWKRRQGKSTTCVACLEGHTNWGMGLAFSPDGSRLASANWDHTIKLWDVANGDVIQTLVGHTDRVQTVAWSPDGQTLASVAFDHTIWLWDMAQCACRMVLQGHTDLVFSLAFMPDSRKLLSGSTDGTIRMWDTESGQSEQTLQGYAISLYDIDWSPDDTRIASGSSDGLVMIWDVNGLTPPKQLQGHRYLVFGVEWSPDGRWLASSGWDNAIYIWNTITGESHQIMRDPDDAYTSFYGIAWSPDGQHLACGTYRPEIQMWEVSTGTRQWVTRQQPAAARRVAWSPDGAMLASAGDDGNLSVWNSSDGRWLRQLRGHLGKVNDIAWSRDGKWLASGGGSRENGELFVWEMHSGERVRVLAGHVGIVYALAWSQTGEILVSGSSDGILRWWDRRSGKCVRACQAHQGTIQRLQVSHDGKWLASCGDDGAIHLWDLEGGHLRRALQRDRPYERMEISGVKGVTQAQKVSLRLLGAQETP</sequence>
<dbReference type="SMART" id="SM00530">
    <property type="entry name" value="HTH_XRE"/>
    <property type="match status" value="1"/>
</dbReference>
<feature type="repeat" description="WD" evidence="3">
    <location>
        <begin position="631"/>
        <end position="672"/>
    </location>
</feature>
<dbReference type="AlphaFoldDB" id="A0A8J3I137"/>
<comment type="caution">
    <text evidence="5">The sequence shown here is derived from an EMBL/GenBank/DDBJ whole genome shotgun (WGS) entry which is preliminary data.</text>
</comment>
<dbReference type="PANTHER" id="PTHR19848:SF8">
    <property type="entry name" value="F-BOX AND WD REPEAT DOMAIN CONTAINING 7"/>
    <property type="match status" value="1"/>
</dbReference>
<dbReference type="InterPro" id="IPR011047">
    <property type="entry name" value="Quinoprotein_ADH-like_sf"/>
</dbReference>
<dbReference type="RefSeq" id="WP_220196687.1">
    <property type="nucleotide sequence ID" value="NZ_BNJF01000003.1"/>
</dbReference>
<dbReference type="SUPFAM" id="SSF50978">
    <property type="entry name" value="WD40 repeat-like"/>
    <property type="match status" value="2"/>
</dbReference>
<gene>
    <name evidence="5" type="ORF">KSX_55470</name>
</gene>
<feature type="repeat" description="WD" evidence="3">
    <location>
        <begin position="926"/>
        <end position="967"/>
    </location>
</feature>
<dbReference type="InterPro" id="IPR027417">
    <property type="entry name" value="P-loop_NTPase"/>
</dbReference>
<organism evidence="5 6">
    <name type="scientific">Ktedonospora formicarum</name>
    <dbReference type="NCBI Taxonomy" id="2778364"/>
    <lineage>
        <taxon>Bacteria</taxon>
        <taxon>Bacillati</taxon>
        <taxon>Chloroflexota</taxon>
        <taxon>Ktedonobacteria</taxon>
        <taxon>Ktedonobacterales</taxon>
        <taxon>Ktedonobacteraceae</taxon>
        <taxon>Ktedonospora</taxon>
    </lineage>
</organism>
<dbReference type="Pfam" id="PF01381">
    <property type="entry name" value="HTH_3"/>
    <property type="match status" value="1"/>
</dbReference>
<dbReference type="Pfam" id="PF00400">
    <property type="entry name" value="WD40"/>
    <property type="match status" value="13"/>
</dbReference>
<dbReference type="Gene3D" id="1.10.260.40">
    <property type="entry name" value="lambda repressor-like DNA-binding domains"/>
    <property type="match status" value="1"/>
</dbReference>
<dbReference type="InterPro" id="IPR010982">
    <property type="entry name" value="Lambda_DNA-bd_dom_sf"/>
</dbReference>
<evidence type="ECO:0000313" key="5">
    <source>
        <dbReference type="EMBL" id="GHO47384.1"/>
    </source>
</evidence>
<dbReference type="InterPro" id="IPR020472">
    <property type="entry name" value="WD40_PAC1"/>
</dbReference>
<dbReference type="PRINTS" id="PR00320">
    <property type="entry name" value="GPROTEINBRPT"/>
</dbReference>
<dbReference type="InterPro" id="IPR019775">
    <property type="entry name" value="WD40_repeat_CS"/>
</dbReference>
<feature type="repeat" description="WD" evidence="3">
    <location>
        <begin position="672"/>
        <end position="713"/>
    </location>
</feature>
<feature type="repeat" description="WD" evidence="3">
    <location>
        <begin position="800"/>
        <end position="833"/>
    </location>
</feature>
<evidence type="ECO:0000256" key="3">
    <source>
        <dbReference type="PROSITE-ProRule" id="PRU00221"/>
    </source>
</evidence>
<dbReference type="GO" id="GO:0003677">
    <property type="term" value="F:DNA binding"/>
    <property type="evidence" value="ECO:0007669"/>
    <property type="project" value="InterPro"/>
</dbReference>
<dbReference type="InterPro" id="IPR001680">
    <property type="entry name" value="WD40_rpt"/>
</dbReference>
<proteinExistence type="predicted"/>
<keyword evidence="1 3" id="KW-0853">WD repeat</keyword>
<dbReference type="EMBL" id="BNJF01000003">
    <property type="protein sequence ID" value="GHO47384.1"/>
    <property type="molecule type" value="Genomic_DNA"/>
</dbReference>
<dbReference type="PRINTS" id="PR00364">
    <property type="entry name" value="DISEASERSIST"/>
</dbReference>
<dbReference type="PROSITE" id="PS50943">
    <property type="entry name" value="HTH_CROC1"/>
    <property type="match status" value="1"/>
</dbReference>
<dbReference type="CDD" id="cd00200">
    <property type="entry name" value="WD40"/>
    <property type="match status" value="2"/>
</dbReference>
<feature type="repeat" description="WD" evidence="3">
    <location>
        <begin position="713"/>
        <end position="754"/>
    </location>
</feature>
<dbReference type="Gene3D" id="3.40.50.300">
    <property type="entry name" value="P-loop containing nucleotide triphosphate hydrolases"/>
    <property type="match status" value="1"/>
</dbReference>